<dbReference type="SMART" id="SM00267">
    <property type="entry name" value="GGDEF"/>
    <property type="match status" value="1"/>
</dbReference>
<dbReference type="Proteomes" id="UP001185899">
    <property type="component" value="Unassembled WGS sequence"/>
</dbReference>
<dbReference type="SUPFAM" id="SSF55073">
    <property type="entry name" value="Nucleotide cyclase"/>
    <property type="match status" value="1"/>
</dbReference>
<accession>A0ABU4AWH2</accession>
<name>A0ABU4AWH2_9NOCA</name>
<keyword evidence="4" id="KW-1185">Reference proteome</keyword>
<dbReference type="NCBIfam" id="TIGR00254">
    <property type="entry name" value="GGDEF"/>
    <property type="match status" value="1"/>
</dbReference>
<dbReference type="InterPro" id="IPR043128">
    <property type="entry name" value="Rev_trsase/Diguanyl_cyclase"/>
</dbReference>
<comment type="caution">
    <text evidence="3">The sequence shown here is derived from an EMBL/GenBank/DDBJ whole genome shotgun (WGS) entry which is preliminary data.</text>
</comment>
<dbReference type="PANTHER" id="PTHR45138">
    <property type="entry name" value="REGULATORY COMPONENTS OF SENSORY TRANSDUCTION SYSTEM"/>
    <property type="match status" value="1"/>
</dbReference>
<dbReference type="RefSeq" id="WP_317548024.1">
    <property type="nucleotide sequence ID" value="NZ_JAWLKE010000003.1"/>
</dbReference>
<dbReference type="PROSITE" id="PS50887">
    <property type="entry name" value="GGDEF"/>
    <property type="match status" value="1"/>
</dbReference>
<feature type="transmembrane region" description="Helical" evidence="1">
    <location>
        <begin position="113"/>
        <end position="129"/>
    </location>
</feature>
<keyword evidence="1" id="KW-1133">Transmembrane helix</keyword>
<dbReference type="GO" id="GO:0052621">
    <property type="term" value="F:diguanylate cyclase activity"/>
    <property type="evidence" value="ECO:0007669"/>
    <property type="project" value="UniProtKB-EC"/>
</dbReference>
<dbReference type="Pfam" id="PF00990">
    <property type="entry name" value="GGDEF"/>
    <property type="match status" value="1"/>
</dbReference>
<evidence type="ECO:0000313" key="3">
    <source>
        <dbReference type="EMBL" id="MDV6230589.1"/>
    </source>
</evidence>
<dbReference type="Gene3D" id="3.30.70.270">
    <property type="match status" value="1"/>
</dbReference>
<feature type="domain" description="GGDEF" evidence="2">
    <location>
        <begin position="223"/>
        <end position="346"/>
    </location>
</feature>
<keyword evidence="3" id="KW-0808">Transferase</keyword>
<evidence type="ECO:0000313" key="4">
    <source>
        <dbReference type="Proteomes" id="UP001185899"/>
    </source>
</evidence>
<feature type="transmembrane region" description="Helical" evidence="1">
    <location>
        <begin position="30"/>
        <end position="50"/>
    </location>
</feature>
<keyword evidence="1" id="KW-0472">Membrane</keyword>
<keyword evidence="1" id="KW-0812">Transmembrane</keyword>
<reference evidence="3 4" key="1">
    <citation type="submission" date="2023-10" db="EMBL/GenBank/DDBJ databases">
        <title>Development of a sustainable strategy for remediation of hydrocarbon-contaminated territories based on the waste exchange concept.</title>
        <authorList>
            <person name="Krivoruchko A."/>
        </authorList>
    </citation>
    <scope>NUCLEOTIDE SEQUENCE [LARGE SCALE GENOMIC DNA]</scope>
    <source>
        <strain evidence="3 4">IEGM 1322</strain>
    </source>
</reference>
<feature type="transmembrane region" description="Helical" evidence="1">
    <location>
        <begin position="162"/>
        <end position="182"/>
    </location>
</feature>
<organism evidence="3 4">
    <name type="scientific">Rhodococcus cercidiphylli</name>
    <dbReference type="NCBI Taxonomy" id="489916"/>
    <lineage>
        <taxon>Bacteria</taxon>
        <taxon>Bacillati</taxon>
        <taxon>Actinomycetota</taxon>
        <taxon>Actinomycetes</taxon>
        <taxon>Mycobacteriales</taxon>
        <taxon>Nocardiaceae</taxon>
        <taxon>Rhodococcus</taxon>
    </lineage>
</organism>
<feature type="transmembrane region" description="Helical" evidence="1">
    <location>
        <begin position="62"/>
        <end position="79"/>
    </location>
</feature>
<gene>
    <name evidence="3" type="ORF">R3P95_08515</name>
</gene>
<evidence type="ECO:0000259" key="2">
    <source>
        <dbReference type="PROSITE" id="PS50887"/>
    </source>
</evidence>
<dbReference type="InterPro" id="IPR029787">
    <property type="entry name" value="Nucleotide_cyclase"/>
</dbReference>
<dbReference type="CDD" id="cd01949">
    <property type="entry name" value="GGDEF"/>
    <property type="match status" value="1"/>
</dbReference>
<feature type="transmembrane region" description="Helical" evidence="1">
    <location>
        <begin position="136"/>
        <end position="156"/>
    </location>
</feature>
<proteinExistence type="predicted"/>
<evidence type="ECO:0000256" key="1">
    <source>
        <dbReference type="SAM" id="Phobius"/>
    </source>
</evidence>
<keyword evidence="3" id="KW-0548">Nucleotidyltransferase</keyword>
<dbReference type="InterPro" id="IPR050469">
    <property type="entry name" value="Diguanylate_Cyclase"/>
</dbReference>
<protein>
    <submittedName>
        <fullName evidence="3">GGDEF domain-containing protein</fullName>
        <ecNumber evidence="3">2.7.7.65</ecNumber>
    </submittedName>
</protein>
<sequence>MRELRRWWDHPADYAWTTAYHRSNPLLRRAHIAVGTWCWLYAVLCILVAYTPDGIPDGVGRVFALVAAATNAVLGVMWIRGPWPTKTLSRVYVLYLEISATTSLLMWSHPEVALGFAAALGVIGSYVATYHSPKMFLAHQVWAVAVVAILFARAITAPDSDIVLAYAHLLLLILVLFSAPVLTQTLLLFLRRDAATAFYDPLTGLRNRRGLDAAIAEYGNQAGTATVMVIDLDDFKRINDRFGHTHGDVVLRAAANAIHTVFVHPAITARSGGEEFVVLTHVDPAVAVESAEALREHFVSHADAGATVSIGIAHTDAATLLTDFEQTCSRADSAMQPRNAPAVTLFASTPPVQNRAHDRVARNAPNLVAERATSAWTVVTVLCRTAAYKASVPSLPMSGADVTCELIAGSRVAR</sequence>
<dbReference type="PANTHER" id="PTHR45138:SF9">
    <property type="entry name" value="DIGUANYLATE CYCLASE DGCM-RELATED"/>
    <property type="match status" value="1"/>
</dbReference>
<dbReference type="InterPro" id="IPR000160">
    <property type="entry name" value="GGDEF_dom"/>
</dbReference>
<dbReference type="EC" id="2.7.7.65" evidence="3"/>
<dbReference type="EMBL" id="JAWLKE010000003">
    <property type="protein sequence ID" value="MDV6230589.1"/>
    <property type="molecule type" value="Genomic_DNA"/>
</dbReference>
<feature type="transmembrane region" description="Helical" evidence="1">
    <location>
        <begin position="91"/>
        <end position="107"/>
    </location>
</feature>